<feature type="transmembrane region" description="Helical" evidence="1">
    <location>
        <begin position="206"/>
        <end position="225"/>
    </location>
</feature>
<feature type="transmembrane region" description="Helical" evidence="1">
    <location>
        <begin position="340"/>
        <end position="360"/>
    </location>
</feature>
<reference evidence="2" key="1">
    <citation type="submission" date="2020-05" db="EMBL/GenBank/DDBJ databases">
        <authorList>
            <person name="Chiriac C."/>
            <person name="Salcher M."/>
            <person name="Ghai R."/>
            <person name="Kavagutti S V."/>
        </authorList>
    </citation>
    <scope>NUCLEOTIDE SEQUENCE</scope>
</reference>
<feature type="transmembrane region" description="Helical" evidence="1">
    <location>
        <begin position="17"/>
        <end position="35"/>
    </location>
</feature>
<evidence type="ECO:0000313" key="2">
    <source>
        <dbReference type="EMBL" id="CAB4346191.1"/>
    </source>
</evidence>
<keyword evidence="1" id="KW-0812">Transmembrane</keyword>
<sequence length="552" mass="57510">MTSETEQAAPAASTSRWAAALLLAAMVLASVAVIHQSRGTLAWFDEWDFIIGRRGLAANVLLDAHNGHLVVAPLLLYKLLLSVAGITHHWVFSAALLALHLLVGGGVFVFAKRRIGELGAAVAAGFVLFCFAASDDLIWTFQISFLMSVAFGVWMLVALDRDDRGGDLVASLCLAGALASAAIGIPFVIAAAVVVGSDERRWKRAWVVLIPVVLFAAWYLVYGVSDAQPSNLPQLPLFVAELGSSAVGGLTGLGIAYGRPLLLVLGAAVIYRLAAPRGSLKWLIALVLAALGLWALTALTRIGITPPTTPRYIYPGAVLVVLVVAELCRGHRLSTRAAPVAIALLLAAGLSNYALLGSFASGQRDVADNLRASLGALTLVDGVAPEFRPAPRTNPQISAGGASVAQRDFGTIALDADRLQGGSPVQREVADSVLIRAGQVGISRAVRLGGETPRVLAVRSARVGRAGACLAIRPRAPGAAVDVALAPGRSLIAQSAYSVPVYLRRFAAGFPPQPSFTLPSGSASRISAAADAVGADWAVRLQPGALLRLCQR</sequence>
<name>A0A6J5ZUW9_9ZZZZ</name>
<accession>A0A6J5ZUW9</accession>
<gene>
    <name evidence="2" type="ORF">UFOPK3547_01278</name>
</gene>
<protein>
    <submittedName>
        <fullName evidence="2">Unannotated protein</fullName>
    </submittedName>
</protein>
<proteinExistence type="predicted"/>
<keyword evidence="1" id="KW-0472">Membrane</keyword>
<feature type="transmembrane region" description="Helical" evidence="1">
    <location>
        <begin position="282"/>
        <end position="300"/>
    </location>
</feature>
<feature type="transmembrane region" description="Helical" evidence="1">
    <location>
        <begin position="312"/>
        <end position="328"/>
    </location>
</feature>
<feature type="transmembrane region" description="Helical" evidence="1">
    <location>
        <begin position="89"/>
        <end position="111"/>
    </location>
</feature>
<dbReference type="EMBL" id="CAESAN010000116">
    <property type="protein sequence ID" value="CAB4346191.1"/>
    <property type="molecule type" value="Genomic_DNA"/>
</dbReference>
<feature type="transmembrane region" description="Helical" evidence="1">
    <location>
        <begin position="245"/>
        <end position="270"/>
    </location>
</feature>
<feature type="transmembrane region" description="Helical" evidence="1">
    <location>
        <begin position="123"/>
        <end position="156"/>
    </location>
</feature>
<feature type="transmembrane region" description="Helical" evidence="1">
    <location>
        <begin position="56"/>
        <end position="77"/>
    </location>
</feature>
<keyword evidence="1" id="KW-1133">Transmembrane helix</keyword>
<evidence type="ECO:0000256" key="1">
    <source>
        <dbReference type="SAM" id="Phobius"/>
    </source>
</evidence>
<dbReference type="AlphaFoldDB" id="A0A6J5ZUW9"/>
<organism evidence="2">
    <name type="scientific">freshwater metagenome</name>
    <dbReference type="NCBI Taxonomy" id="449393"/>
    <lineage>
        <taxon>unclassified sequences</taxon>
        <taxon>metagenomes</taxon>
        <taxon>ecological metagenomes</taxon>
    </lineage>
</organism>
<feature type="transmembrane region" description="Helical" evidence="1">
    <location>
        <begin position="168"/>
        <end position="194"/>
    </location>
</feature>